<protein>
    <submittedName>
        <fullName evidence="1">Uncharacterized protein</fullName>
    </submittedName>
</protein>
<name>A0ABR0A385_9CRUS</name>
<dbReference type="Proteomes" id="UP001234178">
    <property type="component" value="Unassembled WGS sequence"/>
</dbReference>
<gene>
    <name evidence="1" type="ORF">OUZ56_001459</name>
</gene>
<keyword evidence="2" id="KW-1185">Reference proteome</keyword>
<reference evidence="1 2" key="1">
    <citation type="journal article" date="2023" name="Nucleic Acids Res.">
        <title>The hologenome of Daphnia magna reveals possible DNA methylation and microbiome-mediated evolution of the host genome.</title>
        <authorList>
            <person name="Chaturvedi A."/>
            <person name="Li X."/>
            <person name="Dhandapani V."/>
            <person name="Marshall H."/>
            <person name="Kissane S."/>
            <person name="Cuenca-Cambronero M."/>
            <person name="Asole G."/>
            <person name="Calvet F."/>
            <person name="Ruiz-Romero M."/>
            <person name="Marangio P."/>
            <person name="Guigo R."/>
            <person name="Rago D."/>
            <person name="Mirbahai L."/>
            <person name="Eastwood N."/>
            <person name="Colbourne J.K."/>
            <person name="Zhou J."/>
            <person name="Mallon E."/>
            <person name="Orsini L."/>
        </authorList>
    </citation>
    <scope>NUCLEOTIDE SEQUENCE [LARGE SCALE GENOMIC DNA]</scope>
    <source>
        <strain evidence="1">LRV0_1</strain>
    </source>
</reference>
<organism evidence="1 2">
    <name type="scientific">Daphnia magna</name>
    <dbReference type="NCBI Taxonomy" id="35525"/>
    <lineage>
        <taxon>Eukaryota</taxon>
        <taxon>Metazoa</taxon>
        <taxon>Ecdysozoa</taxon>
        <taxon>Arthropoda</taxon>
        <taxon>Crustacea</taxon>
        <taxon>Branchiopoda</taxon>
        <taxon>Diplostraca</taxon>
        <taxon>Cladocera</taxon>
        <taxon>Anomopoda</taxon>
        <taxon>Daphniidae</taxon>
        <taxon>Daphnia</taxon>
    </lineage>
</organism>
<dbReference type="EMBL" id="JAOYFB010000036">
    <property type="protein sequence ID" value="KAK4019439.1"/>
    <property type="molecule type" value="Genomic_DNA"/>
</dbReference>
<proteinExistence type="predicted"/>
<accession>A0ABR0A385</accession>
<evidence type="ECO:0000313" key="2">
    <source>
        <dbReference type="Proteomes" id="UP001234178"/>
    </source>
</evidence>
<sequence>MKEKEIERILCSKSFATSLASGTAAAAKDARPLVSLHRVHRSPFLLLDVVPKPPPISTSKCVGHTICYDLHCYVIHS</sequence>
<evidence type="ECO:0000313" key="1">
    <source>
        <dbReference type="EMBL" id="KAK4019439.1"/>
    </source>
</evidence>
<comment type="caution">
    <text evidence="1">The sequence shown here is derived from an EMBL/GenBank/DDBJ whole genome shotgun (WGS) entry which is preliminary data.</text>
</comment>